<keyword evidence="1" id="KW-0812">Transmembrane</keyword>
<keyword evidence="1" id="KW-0472">Membrane</keyword>
<name>A0A8S3FPS0_9BILA</name>
<accession>A0A8S3FPS0</accession>
<organism evidence="2 3">
    <name type="scientific">Rotaria magnacalcarata</name>
    <dbReference type="NCBI Taxonomy" id="392030"/>
    <lineage>
        <taxon>Eukaryota</taxon>
        <taxon>Metazoa</taxon>
        <taxon>Spiralia</taxon>
        <taxon>Gnathifera</taxon>
        <taxon>Rotifera</taxon>
        <taxon>Eurotatoria</taxon>
        <taxon>Bdelloidea</taxon>
        <taxon>Philodinida</taxon>
        <taxon>Philodinidae</taxon>
        <taxon>Rotaria</taxon>
    </lineage>
</organism>
<dbReference type="AlphaFoldDB" id="A0A8S3FPS0"/>
<reference evidence="2" key="1">
    <citation type="submission" date="2021-02" db="EMBL/GenBank/DDBJ databases">
        <authorList>
            <person name="Nowell W R."/>
        </authorList>
    </citation>
    <scope>NUCLEOTIDE SEQUENCE</scope>
</reference>
<keyword evidence="1" id="KW-1133">Transmembrane helix</keyword>
<feature type="transmembrane region" description="Helical" evidence="1">
    <location>
        <begin position="18"/>
        <end position="36"/>
    </location>
</feature>
<protein>
    <submittedName>
        <fullName evidence="2">Uncharacterized protein</fullName>
    </submittedName>
</protein>
<evidence type="ECO:0000313" key="3">
    <source>
        <dbReference type="Proteomes" id="UP000681967"/>
    </source>
</evidence>
<gene>
    <name evidence="2" type="ORF">BYL167_LOCUS68192</name>
</gene>
<feature type="non-terminal residue" evidence="2">
    <location>
        <position position="39"/>
    </location>
</feature>
<feature type="non-terminal residue" evidence="2">
    <location>
        <position position="1"/>
    </location>
</feature>
<proteinExistence type="predicted"/>
<comment type="caution">
    <text evidence="2">The sequence shown here is derived from an EMBL/GenBank/DDBJ whole genome shotgun (WGS) entry which is preliminary data.</text>
</comment>
<evidence type="ECO:0000313" key="2">
    <source>
        <dbReference type="EMBL" id="CAF5129022.1"/>
    </source>
</evidence>
<dbReference type="EMBL" id="CAJOBH010247311">
    <property type="protein sequence ID" value="CAF5129022.1"/>
    <property type="molecule type" value="Genomic_DNA"/>
</dbReference>
<evidence type="ECO:0000256" key="1">
    <source>
        <dbReference type="SAM" id="Phobius"/>
    </source>
</evidence>
<sequence length="39" mass="4217">PVATYSPVPETNEDSIDFFTNIASAGVFWSIGLWCLPNG</sequence>
<dbReference type="Proteomes" id="UP000681967">
    <property type="component" value="Unassembled WGS sequence"/>
</dbReference>